<evidence type="ECO:0000259" key="2">
    <source>
        <dbReference type="Pfam" id="PF00472"/>
    </source>
</evidence>
<feature type="domain" description="Prokaryotic-type class I peptide chain release factors" evidence="2">
    <location>
        <begin position="1"/>
        <end position="90"/>
    </location>
</feature>
<dbReference type="SUPFAM" id="SSF75620">
    <property type="entry name" value="Release factor"/>
    <property type="match status" value="1"/>
</dbReference>
<dbReference type="FunFam" id="3.30.70.1660:FF:000014">
    <property type="entry name" value="Peptide chain release factor 1"/>
    <property type="match status" value="1"/>
</dbReference>
<protein>
    <submittedName>
        <fullName evidence="3">Peptide chain release factor 1</fullName>
    </submittedName>
</protein>
<comment type="similarity">
    <text evidence="1">Belongs to the prokaryotic/mitochondrial release factor family.</text>
</comment>
<proteinExistence type="inferred from homology"/>
<dbReference type="AlphaFoldDB" id="A0A2J7ZU27"/>
<dbReference type="Proteomes" id="UP000236333">
    <property type="component" value="Unassembled WGS sequence"/>
</dbReference>
<dbReference type="Pfam" id="PF00472">
    <property type="entry name" value="RF-1"/>
    <property type="match status" value="1"/>
</dbReference>
<evidence type="ECO:0000256" key="1">
    <source>
        <dbReference type="ARBA" id="ARBA00010835"/>
    </source>
</evidence>
<feature type="non-terminal residue" evidence="3">
    <location>
        <position position="1"/>
    </location>
</feature>
<gene>
    <name evidence="3" type="ORF">TSOC_010166</name>
</gene>
<evidence type="ECO:0000313" key="3">
    <source>
        <dbReference type="EMBL" id="PNH03740.1"/>
    </source>
</evidence>
<organism evidence="3 4">
    <name type="scientific">Tetrabaena socialis</name>
    <dbReference type="NCBI Taxonomy" id="47790"/>
    <lineage>
        <taxon>Eukaryota</taxon>
        <taxon>Viridiplantae</taxon>
        <taxon>Chlorophyta</taxon>
        <taxon>core chlorophytes</taxon>
        <taxon>Chlorophyceae</taxon>
        <taxon>CS clade</taxon>
        <taxon>Chlamydomonadales</taxon>
        <taxon>Tetrabaenaceae</taxon>
        <taxon>Tetrabaena</taxon>
    </lineage>
</organism>
<name>A0A2J7ZU27_9CHLO</name>
<evidence type="ECO:0000313" key="4">
    <source>
        <dbReference type="Proteomes" id="UP000236333"/>
    </source>
</evidence>
<dbReference type="InterPro" id="IPR050057">
    <property type="entry name" value="Prokaryotic/Mito_RF"/>
</dbReference>
<sequence length="130" mass="14930">PGLQNVNKVESAVDLMHKPTGIRVFCQEERTQAQNKERAFAIMRAKLYELEVQRQQAEIYAQRKGQVGTGDRSEKIKTYNYKDSRVSDHRIKQNFDLNTVMEGDLEDTLQAMISADQQEKLKELAESVAL</sequence>
<keyword evidence="4" id="KW-1185">Reference proteome</keyword>
<dbReference type="InterPro" id="IPR045853">
    <property type="entry name" value="Pep_chain_release_fac_I_sf"/>
</dbReference>
<reference evidence="3 4" key="1">
    <citation type="journal article" date="2017" name="Mol. Biol. Evol.">
        <title>The 4-celled Tetrabaena socialis nuclear genome reveals the essential components for genetic control of cell number at the origin of multicellularity in the volvocine lineage.</title>
        <authorList>
            <person name="Featherston J."/>
            <person name="Arakaki Y."/>
            <person name="Hanschen E.R."/>
            <person name="Ferris P.J."/>
            <person name="Michod R.E."/>
            <person name="Olson B.J.S.C."/>
            <person name="Nozaki H."/>
            <person name="Durand P.M."/>
        </authorList>
    </citation>
    <scope>NUCLEOTIDE SEQUENCE [LARGE SCALE GENOMIC DNA]</scope>
    <source>
        <strain evidence="3 4">NIES-571</strain>
    </source>
</reference>
<accession>A0A2J7ZU27</accession>
<dbReference type="Gene3D" id="3.30.70.1660">
    <property type="match status" value="1"/>
</dbReference>
<dbReference type="OrthoDB" id="2019491at2759"/>
<dbReference type="EMBL" id="PGGS01000469">
    <property type="protein sequence ID" value="PNH03740.1"/>
    <property type="molecule type" value="Genomic_DNA"/>
</dbReference>
<dbReference type="PANTHER" id="PTHR43804">
    <property type="entry name" value="LD18447P"/>
    <property type="match status" value="1"/>
</dbReference>
<comment type="caution">
    <text evidence="3">The sequence shown here is derived from an EMBL/GenBank/DDBJ whole genome shotgun (WGS) entry which is preliminary data.</text>
</comment>
<dbReference type="GO" id="GO:0003747">
    <property type="term" value="F:translation release factor activity"/>
    <property type="evidence" value="ECO:0007669"/>
    <property type="project" value="InterPro"/>
</dbReference>
<dbReference type="InterPro" id="IPR000352">
    <property type="entry name" value="Pep_chain_release_fac_I"/>
</dbReference>
<dbReference type="PANTHER" id="PTHR43804:SF8">
    <property type="entry name" value="PEPTIDE CHAIN RELEASE FACTOR APG3, CHLOROPLASTIC"/>
    <property type="match status" value="1"/>
</dbReference>
<dbReference type="Gene3D" id="3.30.160.20">
    <property type="match status" value="1"/>
</dbReference>